<feature type="transmembrane region" description="Helical" evidence="5">
    <location>
        <begin position="49"/>
        <end position="70"/>
    </location>
</feature>
<dbReference type="Gene3D" id="2.30.30.60">
    <property type="match status" value="1"/>
</dbReference>
<protein>
    <submittedName>
        <fullName evidence="7">Mechanosensitive ion channel family protein</fullName>
    </submittedName>
</protein>
<evidence type="ECO:0000256" key="3">
    <source>
        <dbReference type="ARBA" id="ARBA00022989"/>
    </source>
</evidence>
<dbReference type="PANTHER" id="PTHR30221">
    <property type="entry name" value="SMALL-CONDUCTANCE MECHANOSENSITIVE CHANNEL"/>
    <property type="match status" value="1"/>
</dbReference>
<dbReference type="InterPro" id="IPR010920">
    <property type="entry name" value="LSM_dom_sf"/>
</dbReference>
<reference evidence="8" key="1">
    <citation type="submission" date="2021-11" db="EMBL/GenBank/DDBJ databases">
        <title>Cultivation dependent microbiological survey of springs from the worlds oldest radium mine currently devoted to the extraction of radon-saturated water.</title>
        <authorList>
            <person name="Kapinusova G."/>
            <person name="Smrhova T."/>
            <person name="Strejcek M."/>
            <person name="Suman J."/>
            <person name="Jani K."/>
            <person name="Pajer P."/>
            <person name="Uhlik O."/>
        </authorList>
    </citation>
    <scope>NUCLEOTIDE SEQUENCE [LARGE SCALE GENOMIC DNA]</scope>
    <source>
        <strain evidence="8">J379</strain>
    </source>
</reference>
<proteinExistence type="predicted"/>
<dbReference type="Proteomes" id="UP001058860">
    <property type="component" value="Chromosome"/>
</dbReference>
<keyword evidence="4 5" id="KW-0472">Membrane</keyword>
<sequence length="263" mass="27337">MDWVDGAIAAAVALLVAGIVAFVTRRMLDHAGALAGDRVDPVLQTRFLVIRRLIVASILVFGGFIAISQINALDQVATSLLASSAIVAAVVGFASRQVLGNAIAGVQLAVAQPVRVGDAITVADQTGVVEDVRLTSTYIRTAANARIIVPNEQMIGSVVRNDTIVSPEVGTEVVLWLPPEADVERAIAVLREETAGHASVRVADMVLEGAVKLVVSGPATVPAQRLTAEGELRARCLHRLRAARLLPETGAGAEPSGPKQSAG</sequence>
<dbReference type="SUPFAM" id="SSF50182">
    <property type="entry name" value="Sm-like ribonucleoproteins"/>
    <property type="match status" value="1"/>
</dbReference>
<evidence type="ECO:0000256" key="1">
    <source>
        <dbReference type="ARBA" id="ARBA00004370"/>
    </source>
</evidence>
<feature type="transmembrane region" description="Helical" evidence="5">
    <location>
        <begin position="6"/>
        <end position="28"/>
    </location>
</feature>
<dbReference type="EMBL" id="CP088295">
    <property type="protein sequence ID" value="UUY04608.1"/>
    <property type="molecule type" value="Genomic_DNA"/>
</dbReference>
<keyword evidence="8" id="KW-1185">Reference proteome</keyword>
<dbReference type="InterPro" id="IPR006685">
    <property type="entry name" value="MscS_channel_2nd"/>
</dbReference>
<evidence type="ECO:0000256" key="4">
    <source>
        <dbReference type="ARBA" id="ARBA00023136"/>
    </source>
</evidence>
<dbReference type="InterPro" id="IPR045275">
    <property type="entry name" value="MscS_archaea/bacteria_type"/>
</dbReference>
<organism evidence="7 8">
    <name type="scientific">Svornostia abyssi</name>
    <dbReference type="NCBI Taxonomy" id="2898438"/>
    <lineage>
        <taxon>Bacteria</taxon>
        <taxon>Bacillati</taxon>
        <taxon>Actinomycetota</taxon>
        <taxon>Thermoleophilia</taxon>
        <taxon>Solirubrobacterales</taxon>
        <taxon>Baekduiaceae</taxon>
        <taxon>Svornostia</taxon>
    </lineage>
</organism>
<evidence type="ECO:0000259" key="6">
    <source>
        <dbReference type="Pfam" id="PF00924"/>
    </source>
</evidence>
<dbReference type="Gene3D" id="1.10.287.1260">
    <property type="match status" value="1"/>
</dbReference>
<evidence type="ECO:0000313" key="7">
    <source>
        <dbReference type="EMBL" id="UUY04608.1"/>
    </source>
</evidence>
<gene>
    <name evidence="7" type="ORF">LRS13_03475</name>
</gene>
<name>A0ABY5PIV4_9ACTN</name>
<dbReference type="InterPro" id="IPR023408">
    <property type="entry name" value="MscS_beta-dom_sf"/>
</dbReference>
<evidence type="ECO:0000256" key="5">
    <source>
        <dbReference type="SAM" id="Phobius"/>
    </source>
</evidence>
<keyword evidence="2 5" id="KW-0812">Transmembrane</keyword>
<accession>A0ABY5PIV4</accession>
<feature type="domain" description="Mechanosensitive ion channel MscS" evidence="6">
    <location>
        <begin position="98"/>
        <end position="161"/>
    </location>
</feature>
<dbReference type="Pfam" id="PF00924">
    <property type="entry name" value="MS_channel_2nd"/>
    <property type="match status" value="1"/>
</dbReference>
<dbReference type="RefSeq" id="WP_353865083.1">
    <property type="nucleotide sequence ID" value="NZ_CP088295.1"/>
</dbReference>
<comment type="subcellular location">
    <subcellularLocation>
        <location evidence="1">Membrane</location>
    </subcellularLocation>
</comment>
<evidence type="ECO:0000313" key="8">
    <source>
        <dbReference type="Proteomes" id="UP001058860"/>
    </source>
</evidence>
<feature type="transmembrane region" description="Helical" evidence="5">
    <location>
        <begin position="76"/>
        <end position="94"/>
    </location>
</feature>
<dbReference type="PANTHER" id="PTHR30221:SF1">
    <property type="entry name" value="SMALL-CONDUCTANCE MECHANOSENSITIVE CHANNEL"/>
    <property type="match status" value="1"/>
</dbReference>
<keyword evidence="3 5" id="KW-1133">Transmembrane helix</keyword>
<evidence type="ECO:0000256" key="2">
    <source>
        <dbReference type="ARBA" id="ARBA00022692"/>
    </source>
</evidence>